<dbReference type="Pfam" id="PF13627">
    <property type="entry name" value="LptM_cons"/>
    <property type="match status" value="1"/>
</dbReference>
<evidence type="ECO:0000256" key="4">
    <source>
        <dbReference type="ARBA" id="ARBA00023139"/>
    </source>
</evidence>
<comment type="subcellular location">
    <subcellularLocation>
        <location evidence="1">Cell outer membrane</location>
        <topology evidence="1">Lipid-anchor</topology>
    </subcellularLocation>
</comment>
<keyword evidence="9" id="KW-1185">Reference proteome</keyword>
<keyword evidence="3" id="KW-0472">Membrane</keyword>
<evidence type="ECO:0000256" key="5">
    <source>
        <dbReference type="ARBA" id="ARBA00023237"/>
    </source>
</evidence>
<evidence type="ECO:0000256" key="6">
    <source>
        <dbReference type="ARBA" id="ARBA00023288"/>
    </source>
</evidence>
<evidence type="ECO:0000256" key="7">
    <source>
        <dbReference type="SAM" id="MobiDB-lite"/>
    </source>
</evidence>
<name>A0A371B7F4_9BRAD</name>
<dbReference type="GO" id="GO:0009279">
    <property type="term" value="C:cell outer membrane"/>
    <property type="evidence" value="ECO:0007669"/>
    <property type="project" value="UniProtKB-SubCell"/>
</dbReference>
<evidence type="ECO:0000256" key="3">
    <source>
        <dbReference type="ARBA" id="ARBA00023136"/>
    </source>
</evidence>
<evidence type="ECO:0000313" key="9">
    <source>
        <dbReference type="Proteomes" id="UP000263993"/>
    </source>
</evidence>
<evidence type="ECO:0000313" key="8">
    <source>
        <dbReference type="EMBL" id="RDV03529.1"/>
    </source>
</evidence>
<sequence length="106" mass="10910">MVCRFAMVAPYRGVLPLSLSTERSFFRLALVGALVASLGLASCGRKGPLDPPPGAALEGAPAEQPKQSLNPIAVQPMGGTAQGGSSNMLETPKGPKRSIPLDVLLN</sequence>
<reference evidence="9" key="1">
    <citation type="submission" date="2018-08" db="EMBL/GenBank/DDBJ databases">
        <authorList>
            <person name="Kim S.-J."/>
            <person name="Jung G.-Y."/>
        </authorList>
    </citation>
    <scope>NUCLEOTIDE SEQUENCE [LARGE SCALE GENOMIC DNA]</scope>
    <source>
        <strain evidence="9">GY_H</strain>
    </source>
</reference>
<protein>
    <recommendedName>
        <fullName evidence="10">Lipoprotein</fullName>
    </recommendedName>
</protein>
<organism evidence="8 9">
    <name type="scientific">Undibacter mobilis</name>
    <dbReference type="NCBI Taxonomy" id="2292256"/>
    <lineage>
        <taxon>Bacteria</taxon>
        <taxon>Pseudomonadati</taxon>
        <taxon>Pseudomonadota</taxon>
        <taxon>Alphaproteobacteria</taxon>
        <taxon>Hyphomicrobiales</taxon>
        <taxon>Nitrobacteraceae</taxon>
        <taxon>Undibacter</taxon>
    </lineage>
</organism>
<dbReference type="Proteomes" id="UP000263993">
    <property type="component" value="Unassembled WGS sequence"/>
</dbReference>
<feature type="region of interest" description="Disordered" evidence="7">
    <location>
        <begin position="47"/>
        <end position="106"/>
    </location>
</feature>
<dbReference type="NCBIfam" id="NF047847">
    <property type="entry name" value="SS_mature_LptM"/>
    <property type="match status" value="1"/>
</dbReference>
<dbReference type="InterPro" id="IPR032831">
    <property type="entry name" value="LptM_cons"/>
</dbReference>
<evidence type="ECO:0000256" key="1">
    <source>
        <dbReference type="ARBA" id="ARBA00004459"/>
    </source>
</evidence>
<keyword evidence="6" id="KW-0449">Lipoprotein</keyword>
<proteinExistence type="predicted"/>
<evidence type="ECO:0000256" key="2">
    <source>
        <dbReference type="ARBA" id="ARBA00022729"/>
    </source>
</evidence>
<comment type="caution">
    <text evidence="8">The sequence shown here is derived from an EMBL/GenBank/DDBJ whole genome shotgun (WGS) entry which is preliminary data.</text>
</comment>
<dbReference type="EMBL" id="QRGO01000001">
    <property type="protein sequence ID" value="RDV03529.1"/>
    <property type="molecule type" value="Genomic_DNA"/>
</dbReference>
<keyword evidence="4" id="KW-0564">Palmitate</keyword>
<accession>A0A371B7F4</accession>
<feature type="compositionally biased region" description="Low complexity" evidence="7">
    <location>
        <begin position="55"/>
        <end position="65"/>
    </location>
</feature>
<evidence type="ECO:0008006" key="10">
    <source>
        <dbReference type="Google" id="ProtNLM"/>
    </source>
</evidence>
<keyword evidence="5" id="KW-0998">Cell outer membrane</keyword>
<gene>
    <name evidence="8" type="ORF">DXH78_02365</name>
</gene>
<dbReference type="AlphaFoldDB" id="A0A371B7F4"/>
<keyword evidence="2" id="KW-0732">Signal</keyword>